<dbReference type="Gene3D" id="2.40.50.100">
    <property type="match status" value="1"/>
</dbReference>
<protein>
    <submittedName>
        <fullName evidence="8">sn-glycerol-3-phosphate ABC transporter ATP-binding protein UgpC</fullName>
    </submittedName>
</protein>
<dbReference type="EMBL" id="VTUZ01000018">
    <property type="protein sequence ID" value="KAA1006899.1"/>
    <property type="molecule type" value="Genomic_DNA"/>
</dbReference>
<dbReference type="SMART" id="SM00382">
    <property type="entry name" value="AAA"/>
    <property type="match status" value="1"/>
</dbReference>
<dbReference type="GO" id="GO:0055052">
    <property type="term" value="C:ATP-binding cassette (ABC) transporter complex, substrate-binding subunit-containing"/>
    <property type="evidence" value="ECO:0007669"/>
    <property type="project" value="TreeGrafter"/>
</dbReference>
<dbReference type="GO" id="GO:1990060">
    <property type="term" value="C:maltose transport complex"/>
    <property type="evidence" value="ECO:0007669"/>
    <property type="project" value="TreeGrafter"/>
</dbReference>
<dbReference type="AlphaFoldDB" id="A0A5B0GVL0"/>
<evidence type="ECO:0000256" key="3">
    <source>
        <dbReference type="ARBA" id="ARBA00022519"/>
    </source>
</evidence>
<evidence type="ECO:0000256" key="5">
    <source>
        <dbReference type="ARBA" id="ARBA00022840"/>
    </source>
</evidence>
<keyword evidence="6" id="KW-0472">Membrane</keyword>
<dbReference type="Pfam" id="PF00005">
    <property type="entry name" value="ABC_tran"/>
    <property type="match status" value="1"/>
</dbReference>
<dbReference type="RefSeq" id="WP_149672597.1">
    <property type="nucleotide sequence ID" value="NZ_VTUZ01000018.1"/>
</dbReference>
<reference evidence="8 9" key="1">
    <citation type="submission" date="2019-08" db="EMBL/GenBank/DDBJ databases">
        <title>Paraburkholderia sp. DCY113.</title>
        <authorList>
            <person name="Kang J."/>
        </authorList>
    </citation>
    <scope>NUCLEOTIDE SEQUENCE [LARGE SCALE GENOMIC DNA]</scope>
    <source>
        <strain evidence="8 9">DCY113</strain>
    </source>
</reference>
<dbReference type="CDD" id="cd03301">
    <property type="entry name" value="ABC_MalK_N"/>
    <property type="match status" value="1"/>
</dbReference>
<dbReference type="GO" id="GO:0016887">
    <property type="term" value="F:ATP hydrolysis activity"/>
    <property type="evidence" value="ECO:0007669"/>
    <property type="project" value="InterPro"/>
</dbReference>
<dbReference type="PROSITE" id="PS00211">
    <property type="entry name" value="ABC_TRANSPORTER_1"/>
    <property type="match status" value="1"/>
</dbReference>
<evidence type="ECO:0000313" key="9">
    <source>
        <dbReference type="Proteomes" id="UP000325273"/>
    </source>
</evidence>
<dbReference type="FunFam" id="3.40.50.300:FF:000042">
    <property type="entry name" value="Maltose/maltodextrin ABC transporter, ATP-binding protein"/>
    <property type="match status" value="1"/>
</dbReference>
<dbReference type="NCBIfam" id="NF008653">
    <property type="entry name" value="PRK11650.1"/>
    <property type="match status" value="1"/>
</dbReference>
<dbReference type="InterPro" id="IPR040582">
    <property type="entry name" value="OB_MalK-like"/>
</dbReference>
<keyword evidence="5 8" id="KW-0067">ATP-binding</keyword>
<dbReference type="SUPFAM" id="SSF50331">
    <property type="entry name" value="MOP-like"/>
    <property type="match status" value="1"/>
</dbReference>
<accession>A0A5B0GVL0</accession>
<feature type="domain" description="ABC transporter" evidence="7">
    <location>
        <begin position="4"/>
        <end position="243"/>
    </location>
</feature>
<keyword evidence="9" id="KW-1185">Reference proteome</keyword>
<dbReference type="PANTHER" id="PTHR43875">
    <property type="entry name" value="MALTODEXTRIN IMPORT ATP-BINDING PROTEIN MSMX"/>
    <property type="match status" value="1"/>
</dbReference>
<dbReference type="InterPro" id="IPR003439">
    <property type="entry name" value="ABC_transporter-like_ATP-bd"/>
</dbReference>
<comment type="caution">
    <text evidence="8">The sequence shown here is derived from an EMBL/GenBank/DDBJ whole genome shotgun (WGS) entry which is preliminary data.</text>
</comment>
<evidence type="ECO:0000256" key="4">
    <source>
        <dbReference type="ARBA" id="ARBA00022741"/>
    </source>
</evidence>
<sequence length="379" mass="41462">MATIRLADVQKSYGDHPPVIRRVNLEIAQHEFCVFLGPSGCGKSTLLRMIAGLEDLSEGELHIGGRLVNDVPSAQRGVAMVFQSYALFPHMTVFDNMAFGLKLAKQPKDVIELKVREAARILQLESLLERHPKALSGGQRQRVAIGRAIVREPGVFLFDEPLSNLDAALRGQTRVEIARLHQRFANASVVYVTHDQVEAMTLADRIVLLHAGADAERYGSIAQTGAPLELYHHPKSRFVAGFIGSPRMNFIDATVESIEPGSVTVSLAQSGEKLTAHVDGQRLQRGQPVTLGVRPEHLRLDGDEQFVQCTTVLSERLGEHSYIHADHASGTLIAKAPGDTPIGSGERIRIHVPPSACHLFDAQGIALRRSMFEPERVAA</sequence>
<dbReference type="InterPro" id="IPR015855">
    <property type="entry name" value="ABC_transpr_MalK-like"/>
</dbReference>
<dbReference type="InterPro" id="IPR027417">
    <property type="entry name" value="P-loop_NTPase"/>
</dbReference>
<keyword evidence="4" id="KW-0547">Nucleotide-binding</keyword>
<evidence type="ECO:0000256" key="2">
    <source>
        <dbReference type="ARBA" id="ARBA00022475"/>
    </source>
</evidence>
<dbReference type="Proteomes" id="UP000325273">
    <property type="component" value="Unassembled WGS sequence"/>
</dbReference>
<dbReference type="Gene3D" id="2.40.50.140">
    <property type="entry name" value="Nucleic acid-binding proteins"/>
    <property type="match status" value="1"/>
</dbReference>
<dbReference type="Gene3D" id="3.40.50.300">
    <property type="entry name" value="P-loop containing nucleotide triphosphate hydrolases"/>
    <property type="match status" value="1"/>
</dbReference>
<organism evidence="8 9">
    <name type="scientific">Paraburkholderia panacisoli</name>
    <dbReference type="NCBI Taxonomy" id="2603818"/>
    <lineage>
        <taxon>Bacteria</taxon>
        <taxon>Pseudomonadati</taxon>
        <taxon>Pseudomonadota</taxon>
        <taxon>Betaproteobacteria</taxon>
        <taxon>Burkholderiales</taxon>
        <taxon>Burkholderiaceae</taxon>
        <taxon>Paraburkholderia</taxon>
    </lineage>
</organism>
<dbReference type="GO" id="GO:0015423">
    <property type="term" value="F:ABC-type maltose transporter activity"/>
    <property type="evidence" value="ECO:0007669"/>
    <property type="project" value="TreeGrafter"/>
</dbReference>
<dbReference type="GO" id="GO:0005524">
    <property type="term" value="F:ATP binding"/>
    <property type="evidence" value="ECO:0007669"/>
    <property type="project" value="UniProtKB-KW"/>
</dbReference>
<dbReference type="InterPro" id="IPR047641">
    <property type="entry name" value="ABC_transpr_MalK/UgpC-like"/>
</dbReference>
<dbReference type="InterPro" id="IPR003593">
    <property type="entry name" value="AAA+_ATPase"/>
</dbReference>
<keyword evidence="3" id="KW-0997">Cell inner membrane</keyword>
<dbReference type="InterPro" id="IPR008995">
    <property type="entry name" value="Mo/tungstate-bd_C_term_dom"/>
</dbReference>
<dbReference type="InterPro" id="IPR017871">
    <property type="entry name" value="ABC_transporter-like_CS"/>
</dbReference>
<proteinExistence type="predicted"/>
<evidence type="ECO:0000313" key="8">
    <source>
        <dbReference type="EMBL" id="KAA1006899.1"/>
    </source>
</evidence>
<dbReference type="SUPFAM" id="SSF52540">
    <property type="entry name" value="P-loop containing nucleoside triphosphate hydrolases"/>
    <property type="match status" value="1"/>
</dbReference>
<dbReference type="PROSITE" id="PS50893">
    <property type="entry name" value="ABC_TRANSPORTER_2"/>
    <property type="match status" value="1"/>
</dbReference>
<evidence type="ECO:0000256" key="6">
    <source>
        <dbReference type="ARBA" id="ARBA00023136"/>
    </source>
</evidence>
<dbReference type="InterPro" id="IPR012340">
    <property type="entry name" value="NA-bd_OB-fold"/>
</dbReference>
<name>A0A5B0GVL0_9BURK</name>
<keyword evidence="2" id="KW-1003">Cell membrane</keyword>
<dbReference type="PANTHER" id="PTHR43875:SF3">
    <property type="entry name" value="MALTOSE_MALTODEXTRIN IMPORT ATP-BINDING PROTEIN MALK"/>
    <property type="match status" value="1"/>
</dbReference>
<dbReference type="Pfam" id="PF17912">
    <property type="entry name" value="OB_MalK"/>
    <property type="match status" value="1"/>
</dbReference>
<evidence type="ECO:0000256" key="1">
    <source>
        <dbReference type="ARBA" id="ARBA00022448"/>
    </source>
</evidence>
<keyword evidence="1" id="KW-0813">Transport</keyword>
<gene>
    <name evidence="8" type="primary">ugpC</name>
    <name evidence="8" type="ORF">FVF58_25480</name>
</gene>
<evidence type="ECO:0000259" key="7">
    <source>
        <dbReference type="PROSITE" id="PS50893"/>
    </source>
</evidence>